<dbReference type="PANTHER" id="PTHR39193">
    <property type="entry name" value="5-DEOXY-GLUCURONATE ISOMERASE"/>
    <property type="match status" value="1"/>
</dbReference>
<keyword evidence="1 2" id="KW-0413">Isomerase</keyword>
<dbReference type="Gene3D" id="2.60.120.10">
    <property type="entry name" value="Jelly Rolls"/>
    <property type="match status" value="2"/>
</dbReference>
<evidence type="ECO:0000313" key="2">
    <source>
        <dbReference type="EMBL" id="GAA3524915.1"/>
    </source>
</evidence>
<dbReference type="SUPFAM" id="SSF51182">
    <property type="entry name" value="RmlC-like cupins"/>
    <property type="match status" value="1"/>
</dbReference>
<dbReference type="InterPro" id="IPR024203">
    <property type="entry name" value="Deoxy-glucuronate_isom_IolB"/>
</dbReference>
<dbReference type="InterPro" id="IPR011051">
    <property type="entry name" value="RmlC_Cupin_sf"/>
</dbReference>
<dbReference type="PIRSF" id="PIRSF036628">
    <property type="entry name" value="IolB"/>
    <property type="match status" value="1"/>
</dbReference>
<keyword evidence="3" id="KW-1185">Reference proteome</keyword>
<organism evidence="2 3">
    <name type="scientific">Amycolatopsis ultiminotia</name>
    <dbReference type="NCBI Taxonomy" id="543629"/>
    <lineage>
        <taxon>Bacteria</taxon>
        <taxon>Bacillati</taxon>
        <taxon>Actinomycetota</taxon>
        <taxon>Actinomycetes</taxon>
        <taxon>Pseudonocardiales</taxon>
        <taxon>Pseudonocardiaceae</taxon>
        <taxon>Amycolatopsis</taxon>
    </lineage>
</organism>
<dbReference type="NCBIfam" id="TIGR04378">
    <property type="entry name" value="myo_inos_iolB"/>
    <property type="match status" value="1"/>
</dbReference>
<evidence type="ECO:0000313" key="3">
    <source>
        <dbReference type="Proteomes" id="UP001500689"/>
    </source>
</evidence>
<accession>A0ABP6V2K4</accession>
<name>A0ABP6V2K4_9PSEU</name>
<dbReference type="EMBL" id="BAAAZN010000001">
    <property type="protein sequence ID" value="GAA3524915.1"/>
    <property type="molecule type" value="Genomic_DNA"/>
</dbReference>
<evidence type="ECO:0000256" key="1">
    <source>
        <dbReference type="ARBA" id="ARBA00023235"/>
    </source>
</evidence>
<protein>
    <submittedName>
        <fullName evidence="2">5-deoxy-glucuronate isomerase</fullName>
    </submittedName>
</protein>
<gene>
    <name evidence="2" type="primary">iolB</name>
    <name evidence="2" type="ORF">GCM10022222_04480</name>
</gene>
<dbReference type="GO" id="GO:0016853">
    <property type="term" value="F:isomerase activity"/>
    <property type="evidence" value="ECO:0007669"/>
    <property type="project" value="UniProtKB-KW"/>
</dbReference>
<reference evidence="3" key="1">
    <citation type="journal article" date="2019" name="Int. J. Syst. Evol. Microbiol.">
        <title>The Global Catalogue of Microorganisms (GCM) 10K type strain sequencing project: providing services to taxonomists for standard genome sequencing and annotation.</title>
        <authorList>
            <consortium name="The Broad Institute Genomics Platform"/>
            <consortium name="The Broad Institute Genome Sequencing Center for Infectious Disease"/>
            <person name="Wu L."/>
            <person name="Ma J."/>
        </authorList>
    </citation>
    <scope>NUCLEOTIDE SEQUENCE [LARGE SCALE GENOMIC DNA]</scope>
    <source>
        <strain evidence="3">JCM 16898</strain>
    </source>
</reference>
<comment type="caution">
    <text evidence="2">The sequence shown here is derived from an EMBL/GenBank/DDBJ whole genome shotgun (WGS) entry which is preliminary data.</text>
</comment>
<dbReference type="RefSeq" id="WP_344854661.1">
    <property type="nucleotide sequence ID" value="NZ_BAAAZN010000001.1"/>
</dbReference>
<proteinExistence type="predicted"/>
<dbReference type="InterPro" id="IPR014710">
    <property type="entry name" value="RmlC-like_jellyroll"/>
</dbReference>
<dbReference type="InterPro" id="IPR021120">
    <property type="entry name" value="KduI/IolB_isomerase"/>
</dbReference>
<dbReference type="Proteomes" id="UP001500689">
    <property type="component" value="Unassembled WGS sequence"/>
</dbReference>
<sequence>MNHYRKAGSTADPPFSLVVTPESAGWGYSGLRVLELDGTHTLSTADSEALVLPLSGGCTVRVDGETFTLAGRSGVFDAVTDFAYLPRDSEVEITGRGRFALPSAKTANRLPARYGPAEAVPSELRGAGTCSRQVNNYCLPHTFEADRLLVCEVLTPGGNWSSYPPHKHDEAREGESELEEIYYFEVGGDGIGYQRVYGTAERPIEVLAEVRTGDVVLIPHGWHGPSMAAPGYDLYYLNVMAGPGPDRAWLIRDDPAHAWVRGTWESQDVDPRLPFGNRHTPGRPR</sequence>
<dbReference type="PANTHER" id="PTHR39193:SF1">
    <property type="entry name" value="5-DEOXY-GLUCURONATE ISOMERASE"/>
    <property type="match status" value="1"/>
</dbReference>
<dbReference type="Pfam" id="PF04962">
    <property type="entry name" value="KduI"/>
    <property type="match status" value="1"/>
</dbReference>